<feature type="compositionally biased region" description="Polar residues" evidence="1">
    <location>
        <begin position="154"/>
        <end position="163"/>
    </location>
</feature>
<dbReference type="AlphaFoldDB" id="C3ZT07"/>
<dbReference type="EMBL" id="GG666675">
    <property type="protein sequence ID" value="EEN44352.1"/>
    <property type="molecule type" value="Genomic_DNA"/>
</dbReference>
<reference evidence="2" key="1">
    <citation type="journal article" date="2008" name="Nature">
        <title>The amphioxus genome and the evolution of the chordate karyotype.</title>
        <authorList>
            <consortium name="US DOE Joint Genome Institute (JGI-PGF)"/>
            <person name="Putnam N.H."/>
            <person name="Butts T."/>
            <person name="Ferrier D.E.K."/>
            <person name="Furlong R.F."/>
            <person name="Hellsten U."/>
            <person name="Kawashima T."/>
            <person name="Robinson-Rechavi M."/>
            <person name="Shoguchi E."/>
            <person name="Terry A."/>
            <person name="Yu J.-K."/>
            <person name="Benito-Gutierrez E.L."/>
            <person name="Dubchak I."/>
            <person name="Garcia-Fernandez J."/>
            <person name="Gibson-Brown J.J."/>
            <person name="Grigoriev I.V."/>
            <person name="Horton A.C."/>
            <person name="de Jong P.J."/>
            <person name="Jurka J."/>
            <person name="Kapitonov V.V."/>
            <person name="Kohara Y."/>
            <person name="Kuroki Y."/>
            <person name="Lindquist E."/>
            <person name="Lucas S."/>
            <person name="Osoegawa K."/>
            <person name="Pennacchio L.A."/>
            <person name="Salamov A.A."/>
            <person name="Satou Y."/>
            <person name="Sauka-Spengler T."/>
            <person name="Schmutz J."/>
            <person name="Shin-I T."/>
            <person name="Toyoda A."/>
            <person name="Bronner-Fraser M."/>
            <person name="Fujiyama A."/>
            <person name="Holland L.Z."/>
            <person name="Holland P.W.H."/>
            <person name="Satoh N."/>
            <person name="Rokhsar D.S."/>
        </authorList>
    </citation>
    <scope>NUCLEOTIDE SEQUENCE [LARGE SCALE GENOMIC DNA]</scope>
    <source>
        <strain evidence="2">S238N-H82</strain>
        <tissue evidence="2">Testes</tissue>
    </source>
</reference>
<feature type="region of interest" description="Disordered" evidence="1">
    <location>
        <begin position="25"/>
        <end position="226"/>
    </location>
</feature>
<evidence type="ECO:0000256" key="1">
    <source>
        <dbReference type="SAM" id="MobiDB-lite"/>
    </source>
</evidence>
<feature type="compositionally biased region" description="Basic and acidic residues" evidence="1">
    <location>
        <begin position="319"/>
        <end position="328"/>
    </location>
</feature>
<sequence length="375" mass="40851">MDFFAMEFRACPIITDDEFEDVVRSTEEDSAGCYESQNGTRERHRVDDIYHAFPSAAQRVDHPPSTEDRASVERSKHAGQPDEPGSGELDKNGEFDMENCDDKNDTTDGPHQEFSRGKQGGSKKESDEPPESKNHAAGQTAQPKEDLPADGNNGEANRTSTPQLDKETQTDIVWPPDGSILGRDNQHAEGNEKEHPAVPNQQELEEDLDAPSTENGSLHAVEGPIREEANLDCDDIPMYHMNLLKQGSLDSGSVKSADSGFIRDGDSELTEGGKSEKDHLKHSQSNEDEGSETKEKGISTKDPGVKEDESELADGTKSATDDDSKHPQPTEGDGSNDKQEGTPHEDPNAEKKASSRISVEEDEESCCGSNGEETS</sequence>
<dbReference type="InParanoid" id="C3ZT07"/>
<feature type="compositionally biased region" description="Basic and acidic residues" evidence="1">
    <location>
        <begin position="335"/>
        <end position="353"/>
    </location>
</feature>
<feature type="compositionally biased region" description="Basic and acidic residues" evidence="1">
    <location>
        <begin position="59"/>
        <end position="80"/>
    </location>
</feature>
<feature type="compositionally biased region" description="Basic and acidic residues" evidence="1">
    <location>
        <begin position="261"/>
        <end position="307"/>
    </location>
</feature>
<feature type="region of interest" description="Disordered" evidence="1">
    <location>
        <begin position="248"/>
        <end position="375"/>
    </location>
</feature>
<evidence type="ECO:0000313" key="2">
    <source>
        <dbReference type="EMBL" id="EEN44352.1"/>
    </source>
</evidence>
<feature type="compositionally biased region" description="Basic and acidic residues" evidence="1">
    <location>
        <begin position="184"/>
        <end position="196"/>
    </location>
</feature>
<accession>C3ZT07</accession>
<feature type="compositionally biased region" description="Basic and acidic residues" evidence="1">
    <location>
        <begin position="40"/>
        <end position="50"/>
    </location>
</feature>
<protein>
    <submittedName>
        <fullName evidence="2">Uncharacterized protein</fullName>
    </submittedName>
</protein>
<gene>
    <name evidence="2" type="ORF">BRAFLDRAFT_81479</name>
</gene>
<name>C3ZT07_BRAFL</name>
<organism>
    <name type="scientific">Branchiostoma floridae</name>
    <name type="common">Florida lancelet</name>
    <name type="synonym">Amphioxus</name>
    <dbReference type="NCBI Taxonomy" id="7739"/>
    <lineage>
        <taxon>Eukaryota</taxon>
        <taxon>Metazoa</taxon>
        <taxon>Chordata</taxon>
        <taxon>Cephalochordata</taxon>
        <taxon>Leptocardii</taxon>
        <taxon>Amphioxiformes</taxon>
        <taxon>Branchiostomatidae</taxon>
        <taxon>Branchiostoma</taxon>
    </lineage>
</organism>
<feature type="compositionally biased region" description="Basic and acidic residues" evidence="1">
    <location>
        <begin position="88"/>
        <end position="134"/>
    </location>
</feature>
<proteinExistence type="predicted"/>